<dbReference type="AlphaFoldDB" id="A0A4P2Q1T9"/>
<feature type="region of interest" description="Disordered" evidence="1">
    <location>
        <begin position="108"/>
        <end position="140"/>
    </location>
</feature>
<evidence type="ECO:0000313" key="3">
    <source>
        <dbReference type="Proteomes" id="UP000295781"/>
    </source>
</evidence>
<dbReference type="EMBL" id="CP012670">
    <property type="protein sequence ID" value="AUX22908.1"/>
    <property type="molecule type" value="Genomic_DNA"/>
</dbReference>
<proteinExistence type="predicted"/>
<dbReference type="Proteomes" id="UP000295781">
    <property type="component" value="Chromosome"/>
</dbReference>
<dbReference type="OrthoDB" id="9882192at2"/>
<name>A0A4P2Q1T9_SORCE</name>
<protein>
    <submittedName>
        <fullName evidence="2">Uncharacterized protein</fullName>
    </submittedName>
</protein>
<evidence type="ECO:0000313" key="2">
    <source>
        <dbReference type="EMBL" id="AUX22908.1"/>
    </source>
</evidence>
<evidence type="ECO:0000256" key="1">
    <source>
        <dbReference type="SAM" id="MobiDB-lite"/>
    </source>
</evidence>
<feature type="compositionally biased region" description="Pro residues" evidence="1">
    <location>
        <begin position="108"/>
        <end position="125"/>
    </location>
</feature>
<reference evidence="2 3" key="1">
    <citation type="submission" date="2015-09" db="EMBL/GenBank/DDBJ databases">
        <title>Sorangium comparison.</title>
        <authorList>
            <person name="Zaburannyi N."/>
            <person name="Bunk B."/>
            <person name="Overmann J."/>
            <person name="Mueller R."/>
        </authorList>
    </citation>
    <scope>NUCLEOTIDE SEQUENCE [LARGE SCALE GENOMIC DNA]</scope>
    <source>
        <strain evidence="2 3">So ceGT47</strain>
    </source>
</reference>
<organism evidence="2 3">
    <name type="scientific">Sorangium cellulosum</name>
    <name type="common">Polyangium cellulosum</name>
    <dbReference type="NCBI Taxonomy" id="56"/>
    <lineage>
        <taxon>Bacteria</taxon>
        <taxon>Pseudomonadati</taxon>
        <taxon>Myxococcota</taxon>
        <taxon>Polyangia</taxon>
        <taxon>Polyangiales</taxon>
        <taxon>Polyangiaceae</taxon>
        <taxon>Sorangium</taxon>
    </lineage>
</organism>
<gene>
    <name evidence="2" type="ORF">SOCEGT47_034240</name>
</gene>
<accession>A0A4P2Q1T9</accession>
<sequence>MPDRSRPRALPCASSTKRAPRRAPRRATLDICGPESRRPGGRLFHALCDLADRFLQRRGDPWASQLGTVLFYVAFHSARAAEDDDFRLSLRASLDMLVELEPVERWLPPPPAIDPPAGQPAPVPYPTYAGARPPAPRGAR</sequence>
<feature type="region of interest" description="Disordered" evidence="1">
    <location>
        <begin position="1"/>
        <end position="26"/>
    </location>
</feature>
<dbReference type="RefSeq" id="WP_129347994.1">
    <property type="nucleotide sequence ID" value="NZ_CP012670.1"/>
</dbReference>